<evidence type="ECO:0000256" key="21">
    <source>
        <dbReference type="ARBA" id="ARBA00023268"/>
    </source>
</evidence>
<keyword evidence="15" id="KW-0133">Cell shape</keyword>
<dbReference type="SUPFAM" id="SSF53955">
    <property type="entry name" value="Lysozyme-like"/>
    <property type="match status" value="1"/>
</dbReference>
<dbReference type="SUPFAM" id="SSF49265">
    <property type="entry name" value="Fibronectin type III"/>
    <property type="match status" value="1"/>
</dbReference>
<comment type="catalytic activity">
    <reaction evidence="23">
        <text>Preferential cleavage: (Ac)2-L-Lys-D-Ala-|-D-Ala. Also transpeptidation of peptidyl-alanyl moieties that are N-acyl substituents of D-alanine.</text>
        <dbReference type="EC" id="3.4.16.4"/>
    </reaction>
</comment>
<protein>
    <recommendedName>
        <fullName evidence="7">Penicillin-binding protein 1A</fullName>
        <ecNumber evidence="24">2.4.99.28</ecNumber>
        <ecNumber evidence="6">3.4.16.4</ecNumber>
    </recommendedName>
</protein>
<dbReference type="FunFam" id="1.10.3810.10:FF:000001">
    <property type="entry name" value="Penicillin-binding protein 1A"/>
    <property type="match status" value="1"/>
</dbReference>
<keyword evidence="20" id="KW-0046">Antibiotic resistance</keyword>
<evidence type="ECO:0000256" key="17">
    <source>
        <dbReference type="ARBA" id="ARBA00022984"/>
    </source>
</evidence>
<dbReference type="RefSeq" id="WP_051965814.1">
    <property type="nucleotide sequence ID" value="NZ_CP045798.1"/>
</dbReference>
<dbReference type="InterPro" id="IPR036950">
    <property type="entry name" value="PBP_transglycosylase"/>
</dbReference>
<dbReference type="PANTHER" id="PTHR32282">
    <property type="entry name" value="BINDING PROTEIN TRANSPEPTIDASE, PUTATIVE-RELATED"/>
    <property type="match status" value="1"/>
</dbReference>
<evidence type="ECO:0000256" key="6">
    <source>
        <dbReference type="ARBA" id="ARBA00012448"/>
    </source>
</evidence>
<feature type="domain" description="Glycosyl transferase family 51" evidence="29">
    <location>
        <begin position="63"/>
        <end position="239"/>
    </location>
</feature>
<keyword evidence="10" id="KW-0645">Protease</keyword>
<dbReference type="GO" id="GO:0071555">
    <property type="term" value="P:cell wall organization"/>
    <property type="evidence" value="ECO:0007669"/>
    <property type="project" value="UniProtKB-KW"/>
</dbReference>
<keyword evidence="9" id="KW-0121">Carboxypeptidase</keyword>
<dbReference type="EC" id="3.4.16.4" evidence="6"/>
<dbReference type="EC" id="2.4.99.28" evidence="24"/>
<comment type="pathway">
    <text evidence="3">Cell wall biogenesis; peptidoglycan biosynthesis.</text>
</comment>
<evidence type="ECO:0000256" key="16">
    <source>
        <dbReference type="ARBA" id="ARBA00022968"/>
    </source>
</evidence>
<evidence type="ECO:0000256" key="1">
    <source>
        <dbReference type="ARBA" id="ARBA00002624"/>
    </source>
</evidence>
<dbReference type="Gene3D" id="1.10.3810.10">
    <property type="entry name" value="Biosynthetic peptidoglycan transglycosylase-like"/>
    <property type="match status" value="1"/>
</dbReference>
<dbReference type="InterPro" id="IPR023346">
    <property type="entry name" value="Lysozyme-like_dom_sf"/>
</dbReference>
<keyword evidence="11" id="KW-0328">Glycosyltransferase</keyword>
<evidence type="ECO:0000256" key="2">
    <source>
        <dbReference type="ARBA" id="ARBA00004401"/>
    </source>
</evidence>
<gene>
    <name evidence="30" type="ORF">BR63_02440</name>
</gene>
<evidence type="ECO:0000256" key="22">
    <source>
        <dbReference type="ARBA" id="ARBA00023316"/>
    </source>
</evidence>
<evidence type="ECO:0000256" key="4">
    <source>
        <dbReference type="ARBA" id="ARBA00007090"/>
    </source>
</evidence>
<keyword evidence="21" id="KW-0511">Multifunctional enzyme</keyword>
<dbReference type="InterPro" id="IPR003961">
    <property type="entry name" value="FN3_dom"/>
</dbReference>
<evidence type="ECO:0000313" key="31">
    <source>
        <dbReference type="Proteomes" id="UP000515847"/>
    </source>
</evidence>
<keyword evidence="12" id="KW-0808">Transferase</keyword>
<dbReference type="NCBIfam" id="TIGR02074">
    <property type="entry name" value="PBP_1a_fam"/>
    <property type="match status" value="1"/>
</dbReference>
<proteinExistence type="inferred from homology"/>
<organism evidence="30 31">
    <name type="scientific">Thermanaerosceptrum fracticalcis</name>
    <dbReference type="NCBI Taxonomy" id="1712410"/>
    <lineage>
        <taxon>Bacteria</taxon>
        <taxon>Bacillati</taxon>
        <taxon>Bacillota</taxon>
        <taxon>Clostridia</taxon>
        <taxon>Eubacteriales</taxon>
        <taxon>Peptococcaceae</taxon>
        <taxon>Thermanaerosceptrum</taxon>
    </lineage>
</organism>
<evidence type="ECO:0000256" key="13">
    <source>
        <dbReference type="ARBA" id="ARBA00022692"/>
    </source>
</evidence>
<dbReference type="GO" id="GO:0009252">
    <property type="term" value="P:peptidoglycan biosynthetic process"/>
    <property type="evidence" value="ECO:0007669"/>
    <property type="project" value="UniProtKB-UniPathway"/>
</dbReference>
<dbReference type="InterPro" id="IPR013783">
    <property type="entry name" value="Ig-like_fold"/>
</dbReference>
<accession>A0A7G6DZM0</accession>
<dbReference type="EMBL" id="CP045798">
    <property type="protein sequence ID" value="QNB45274.1"/>
    <property type="molecule type" value="Genomic_DNA"/>
</dbReference>
<evidence type="ECO:0000259" key="28">
    <source>
        <dbReference type="Pfam" id="PF00905"/>
    </source>
</evidence>
<evidence type="ECO:0000256" key="12">
    <source>
        <dbReference type="ARBA" id="ARBA00022679"/>
    </source>
</evidence>
<dbReference type="Pfam" id="PF00912">
    <property type="entry name" value="Transgly"/>
    <property type="match status" value="1"/>
</dbReference>
<dbReference type="GO" id="GO:0046677">
    <property type="term" value="P:response to antibiotic"/>
    <property type="evidence" value="ECO:0007669"/>
    <property type="project" value="UniProtKB-KW"/>
</dbReference>
<keyword evidence="18 27" id="KW-1133">Transmembrane helix</keyword>
<dbReference type="InterPro" id="IPR001460">
    <property type="entry name" value="PCN-bd_Tpept"/>
</dbReference>
<evidence type="ECO:0000256" key="14">
    <source>
        <dbReference type="ARBA" id="ARBA00022801"/>
    </source>
</evidence>
<reference evidence="30 31" key="1">
    <citation type="journal article" date="2019" name="Front. Microbiol.">
        <title>Thermoanaerosceptrum fracticalcis gen. nov. sp. nov., a Novel Fumarate-Fermenting Microorganism From a Deep Fractured Carbonate Aquifer of the US Great Basin.</title>
        <authorList>
            <person name="Hamilton-Brehm S.D."/>
            <person name="Stewart L.E."/>
            <person name="Zavarin M."/>
            <person name="Caldwell M."/>
            <person name="Lawson P.A."/>
            <person name="Onstott T.C."/>
            <person name="Grzymski J."/>
            <person name="Neveux I."/>
            <person name="Lollar B.S."/>
            <person name="Russell C.E."/>
            <person name="Moser D.P."/>
        </authorList>
    </citation>
    <scope>NUCLEOTIDE SEQUENCE [LARGE SCALE GENOMIC DNA]</scope>
    <source>
        <strain evidence="30 31">DRI-13</strain>
    </source>
</reference>
<keyword evidence="22" id="KW-0961">Cell wall biogenesis/degradation</keyword>
<name>A0A7G6DZM0_THEFR</name>
<dbReference type="InterPro" id="IPR036116">
    <property type="entry name" value="FN3_sf"/>
</dbReference>
<dbReference type="PANTHER" id="PTHR32282:SF33">
    <property type="entry name" value="PEPTIDOGLYCAN GLYCOSYLTRANSFERASE"/>
    <property type="match status" value="1"/>
</dbReference>
<evidence type="ECO:0000259" key="29">
    <source>
        <dbReference type="Pfam" id="PF00912"/>
    </source>
</evidence>
<dbReference type="UniPathway" id="UPA00219"/>
<evidence type="ECO:0000256" key="27">
    <source>
        <dbReference type="SAM" id="Phobius"/>
    </source>
</evidence>
<keyword evidence="17" id="KW-0573">Peptidoglycan synthesis</keyword>
<comment type="similarity">
    <text evidence="5">In the N-terminal section; belongs to the glycosyltransferase 51 family.</text>
</comment>
<dbReference type="InterPro" id="IPR050396">
    <property type="entry name" value="Glycosyltr_51/Transpeptidase"/>
</dbReference>
<evidence type="ECO:0000313" key="30">
    <source>
        <dbReference type="EMBL" id="QNB45274.1"/>
    </source>
</evidence>
<evidence type="ECO:0000256" key="8">
    <source>
        <dbReference type="ARBA" id="ARBA00022475"/>
    </source>
</evidence>
<evidence type="ECO:0000256" key="20">
    <source>
        <dbReference type="ARBA" id="ARBA00023251"/>
    </source>
</evidence>
<dbReference type="GO" id="GO:0008955">
    <property type="term" value="F:peptidoglycan glycosyltransferase activity"/>
    <property type="evidence" value="ECO:0007669"/>
    <property type="project" value="UniProtKB-EC"/>
</dbReference>
<dbReference type="KEGG" id="tfr:BR63_02440"/>
<comment type="catalytic activity">
    <reaction evidence="25">
        <text>[GlcNAc-(1-&gt;4)-Mur2Ac(oyl-L-Ala-gamma-D-Glu-L-Lys-D-Ala-D-Ala)](n)-di-trans,octa-cis-undecaprenyl diphosphate + beta-D-GlcNAc-(1-&gt;4)-Mur2Ac(oyl-L-Ala-gamma-D-Glu-L-Lys-D-Ala-D-Ala)-di-trans,octa-cis-undecaprenyl diphosphate = [GlcNAc-(1-&gt;4)-Mur2Ac(oyl-L-Ala-gamma-D-Glu-L-Lys-D-Ala-D-Ala)](n+1)-di-trans,octa-cis-undecaprenyl diphosphate + di-trans,octa-cis-undecaprenyl diphosphate + H(+)</text>
        <dbReference type="Rhea" id="RHEA:23708"/>
        <dbReference type="Rhea" id="RHEA-COMP:9602"/>
        <dbReference type="Rhea" id="RHEA-COMP:9603"/>
        <dbReference type="ChEBI" id="CHEBI:15378"/>
        <dbReference type="ChEBI" id="CHEBI:58405"/>
        <dbReference type="ChEBI" id="CHEBI:60033"/>
        <dbReference type="ChEBI" id="CHEBI:78435"/>
        <dbReference type="EC" id="2.4.99.28"/>
    </reaction>
</comment>
<evidence type="ECO:0000256" key="10">
    <source>
        <dbReference type="ARBA" id="ARBA00022670"/>
    </source>
</evidence>
<evidence type="ECO:0000256" key="11">
    <source>
        <dbReference type="ARBA" id="ARBA00022676"/>
    </source>
</evidence>
<feature type="domain" description="Penicillin-binding protein transpeptidase" evidence="28">
    <location>
        <begin position="336"/>
        <end position="612"/>
    </location>
</feature>
<keyword evidence="16" id="KW-0735">Signal-anchor</keyword>
<evidence type="ECO:0000256" key="7">
    <source>
        <dbReference type="ARBA" id="ARBA00018638"/>
    </source>
</evidence>
<evidence type="ECO:0000256" key="3">
    <source>
        <dbReference type="ARBA" id="ARBA00004752"/>
    </source>
</evidence>
<dbReference type="OrthoDB" id="9766909at2"/>
<dbReference type="SUPFAM" id="SSF56601">
    <property type="entry name" value="beta-lactamase/transpeptidase-like"/>
    <property type="match status" value="1"/>
</dbReference>
<dbReference type="Gene3D" id="2.60.40.10">
    <property type="entry name" value="Immunoglobulins"/>
    <property type="match status" value="2"/>
</dbReference>
<evidence type="ECO:0000256" key="24">
    <source>
        <dbReference type="ARBA" id="ARBA00044770"/>
    </source>
</evidence>
<feature type="transmembrane region" description="Helical" evidence="27">
    <location>
        <begin position="12"/>
        <end position="39"/>
    </location>
</feature>
<dbReference type="InterPro" id="IPR012338">
    <property type="entry name" value="Beta-lactam/transpept-like"/>
</dbReference>
<comment type="subcellular location">
    <subcellularLocation>
        <location evidence="2">Cell membrane</location>
        <topology evidence="2">Single-pass type II membrane protein</topology>
    </subcellularLocation>
</comment>
<dbReference type="CDD" id="cd00063">
    <property type="entry name" value="FN3"/>
    <property type="match status" value="1"/>
</dbReference>
<dbReference type="Gene3D" id="3.40.710.10">
    <property type="entry name" value="DD-peptidase/beta-lactamase superfamily"/>
    <property type="match status" value="1"/>
</dbReference>
<dbReference type="GO" id="GO:0030288">
    <property type="term" value="C:outer membrane-bounded periplasmic space"/>
    <property type="evidence" value="ECO:0007669"/>
    <property type="project" value="TreeGrafter"/>
</dbReference>
<evidence type="ECO:0000256" key="15">
    <source>
        <dbReference type="ARBA" id="ARBA00022960"/>
    </source>
</evidence>
<dbReference type="AlphaFoldDB" id="A0A7G6DZM0"/>
<evidence type="ECO:0000256" key="25">
    <source>
        <dbReference type="ARBA" id="ARBA00049902"/>
    </source>
</evidence>
<evidence type="ECO:0000256" key="18">
    <source>
        <dbReference type="ARBA" id="ARBA00022989"/>
    </source>
</evidence>
<dbReference type="GO" id="GO:0005886">
    <property type="term" value="C:plasma membrane"/>
    <property type="evidence" value="ECO:0007669"/>
    <property type="project" value="UniProtKB-SubCell"/>
</dbReference>
<keyword evidence="14" id="KW-0378">Hydrolase</keyword>
<keyword evidence="8" id="KW-1003">Cell membrane</keyword>
<evidence type="ECO:0000256" key="9">
    <source>
        <dbReference type="ARBA" id="ARBA00022645"/>
    </source>
</evidence>
<dbReference type="InterPro" id="IPR001264">
    <property type="entry name" value="Glyco_trans_51"/>
</dbReference>
<keyword evidence="19 27" id="KW-0472">Membrane</keyword>
<dbReference type="GO" id="GO:0006508">
    <property type="term" value="P:proteolysis"/>
    <property type="evidence" value="ECO:0007669"/>
    <property type="project" value="UniProtKB-KW"/>
</dbReference>
<sequence>MTRKRPQYKLRYGRVILLAVLLASFIIVGAGIGFVVGAVRNMPPYDINNITGDLSSFVLDKDNQVVTSLKTDKNRVELKSNEIPKVMKQAIVAIEDQRFYKHHGFDPIRLGGAVIANITKGYGSQGASTITQQLVKIAVLENPEKKLRRKVQELIIALQIENKYSKDEILALYLNNIYYGHGAHSLQTAAQTYFGKDAKDLTLDEAAMLAGVVNLPGRYSPYLNPEKAKQRRALVLNEMVKMNYITQAQADQAKEKPFKLAGLKNTGFKYQSFVDYVIDEAAEKLKLEGSDIGKLYTAGYKFYTTLDTKTQDAAEAVFADDKNFPAGKKDKIVQSAMVVLDPHTGEIRTLIGGRNQQGQRQFNRAVDATRQPGSAFKPIAVYAPALEKGYGPATVIDDVPEEYPTPQGPKTFVNYDKQYRGLISMRTAIQWSVNTTAVKMLQKIGVSEGFRFAKSLGISTLVESGPANDMGLSLALGGLTKGVSPLELTAAYGAFANQGVYVKPHAIRKIEDSNGHVIYEHKPQKQVVMTPQTAYLITDMLQTVVQAGTGTKAQMDRPVAGKTGTTSFDVDAWFVGYTPNLVGTVWMGYDVKEKMEGIYGGSAGAPIWKKVMTVAHKDMPVTPFPKPDNITEVQVDYKSGLLPSNLTPPEFIVTEVFNSAYVPTEVSNAWIQLPVCPESGQLLTDFCPTPAVTGVFLKRPIPWTGNVAPQDAKLEPPKDYCTLHGPGAPGTPITGLRLQGTPITDTNDHFKGVKLSWYFSQNDASTVFQIYRSTNPGVPLSTSNKVGEVSGGGTTWQDNHVNGDSNYYYRVVALNTRTGEQKVSNEIVIQRPQSTTTLKAPRLTGEAYINGSTVTVKLRWEKAAENRPVVYYIFRSETPNFEPNSTNQIAVNESITDTKWTDTGLPRGKTYYYRVIAFDMETNQQSPLSNQLKVPTN</sequence>
<comment type="similarity">
    <text evidence="4">In the C-terminal section; belongs to the transpeptidase family.</text>
</comment>
<dbReference type="GO" id="GO:0008658">
    <property type="term" value="F:penicillin binding"/>
    <property type="evidence" value="ECO:0007669"/>
    <property type="project" value="InterPro"/>
</dbReference>
<keyword evidence="13 27" id="KW-0812">Transmembrane</keyword>
<dbReference type="Pfam" id="PF00905">
    <property type="entry name" value="Transpeptidase"/>
    <property type="match status" value="1"/>
</dbReference>
<keyword evidence="31" id="KW-1185">Reference proteome</keyword>
<evidence type="ECO:0000256" key="23">
    <source>
        <dbReference type="ARBA" id="ARBA00034000"/>
    </source>
</evidence>
<evidence type="ECO:0000256" key="5">
    <source>
        <dbReference type="ARBA" id="ARBA00007739"/>
    </source>
</evidence>
<evidence type="ECO:0000256" key="19">
    <source>
        <dbReference type="ARBA" id="ARBA00023136"/>
    </source>
</evidence>
<comment type="pathway">
    <text evidence="26">Glycan biosynthesis.</text>
</comment>
<dbReference type="Proteomes" id="UP000515847">
    <property type="component" value="Chromosome"/>
</dbReference>
<dbReference type="GO" id="GO:0008360">
    <property type="term" value="P:regulation of cell shape"/>
    <property type="evidence" value="ECO:0007669"/>
    <property type="project" value="UniProtKB-KW"/>
</dbReference>
<comment type="function">
    <text evidence="1">Cell wall formation. Synthesis of cross-linked peptidoglycan from the lipid intermediates. The enzyme has a penicillin-insensitive transglycosylase N-terminal domain (formation of linear glycan strands) and a penicillin-sensitive transpeptidase C-terminal domain (cross-linking of the peptide subunits).</text>
</comment>
<dbReference type="GO" id="GO:0009002">
    <property type="term" value="F:serine-type D-Ala-D-Ala carboxypeptidase activity"/>
    <property type="evidence" value="ECO:0007669"/>
    <property type="project" value="UniProtKB-EC"/>
</dbReference>
<evidence type="ECO:0000256" key="26">
    <source>
        <dbReference type="ARBA" id="ARBA00060592"/>
    </source>
</evidence>